<organism evidence="1 2">
    <name type="scientific">Rhipicephalus microplus</name>
    <name type="common">Cattle tick</name>
    <name type="synonym">Boophilus microplus</name>
    <dbReference type="NCBI Taxonomy" id="6941"/>
    <lineage>
        <taxon>Eukaryota</taxon>
        <taxon>Metazoa</taxon>
        <taxon>Ecdysozoa</taxon>
        <taxon>Arthropoda</taxon>
        <taxon>Chelicerata</taxon>
        <taxon>Arachnida</taxon>
        <taxon>Acari</taxon>
        <taxon>Parasitiformes</taxon>
        <taxon>Ixodida</taxon>
        <taxon>Ixodoidea</taxon>
        <taxon>Ixodidae</taxon>
        <taxon>Rhipicephalinae</taxon>
        <taxon>Rhipicephalus</taxon>
        <taxon>Boophilus</taxon>
    </lineage>
</organism>
<gene>
    <name evidence="1" type="ORF">HPB51_015731</name>
</gene>
<sequence length="254" mass="27705">MLKNHYSGSSSDFSPRRVLGWDTLQTRLGGGSGAARRGRCSGEKLQPRISGCCVRCSPGQVLGREPIPSRDSGTALRCSPSQVLGREPGVTSSLDFRSPWPLERYVLALTFLIRPAPSRSNLTYSAEALERISKNLSLQQEVTHLLLVSEAAAAALTRTELKAMQSLDGFTRAAGVVKDGVSCERREDGNIQLEDINEDCWSLIIFHLKLEDVTEPAATALTEDLWHLIIASALVTNKKTHAKTAFSKMTPILS</sequence>
<name>A0A9J6ETN9_RHIMP</name>
<comment type="caution">
    <text evidence="1">The sequence shown here is derived from an EMBL/GenBank/DDBJ whole genome shotgun (WGS) entry which is preliminary data.</text>
</comment>
<dbReference type="AlphaFoldDB" id="A0A9J6ETN9"/>
<accession>A0A9J6ETN9</accession>
<evidence type="ECO:0000313" key="1">
    <source>
        <dbReference type="EMBL" id="KAH8037686.1"/>
    </source>
</evidence>
<proteinExistence type="predicted"/>
<reference evidence="1" key="1">
    <citation type="journal article" date="2020" name="Cell">
        <title>Large-Scale Comparative Analyses of Tick Genomes Elucidate Their Genetic Diversity and Vector Capacities.</title>
        <authorList>
            <consortium name="Tick Genome and Microbiome Consortium (TIGMIC)"/>
            <person name="Jia N."/>
            <person name="Wang J."/>
            <person name="Shi W."/>
            <person name="Du L."/>
            <person name="Sun Y."/>
            <person name="Zhan W."/>
            <person name="Jiang J.F."/>
            <person name="Wang Q."/>
            <person name="Zhang B."/>
            <person name="Ji P."/>
            <person name="Bell-Sakyi L."/>
            <person name="Cui X.M."/>
            <person name="Yuan T.T."/>
            <person name="Jiang B.G."/>
            <person name="Yang W.F."/>
            <person name="Lam T.T."/>
            <person name="Chang Q.C."/>
            <person name="Ding S.J."/>
            <person name="Wang X.J."/>
            <person name="Zhu J.G."/>
            <person name="Ruan X.D."/>
            <person name="Zhao L."/>
            <person name="Wei J.T."/>
            <person name="Ye R.Z."/>
            <person name="Que T.C."/>
            <person name="Du C.H."/>
            <person name="Zhou Y.H."/>
            <person name="Cheng J.X."/>
            <person name="Dai P.F."/>
            <person name="Guo W.B."/>
            <person name="Han X.H."/>
            <person name="Huang E.J."/>
            <person name="Li L.F."/>
            <person name="Wei W."/>
            <person name="Gao Y.C."/>
            <person name="Liu J.Z."/>
            <person name="Shao H.Z."/>
            <person name="Wang X."/>
            <person name="Wang C.C."/>
            <person name="Yang T.C."/>
            <person name="Huo Q.B."/>
            <person name="Li W."/>
            <person name="Chen H.Y."/>
            <person name="Chen S.E."/>
            <person name="Zhou L.G."/>
            <person name="Ni X.B."/>
            <person name="Tian J.H."/>
            <person name="Sheng Y."/>
            <person name="Liu T."/>
            <person name="Pan Y.S."/>
            <person name="Xia L.Y."/>
            <person name="Li J."/>
            <person name="Zhao F."/>
            <person name="Cao W.C."/>
        </authorList>
    </citation>
    <scope>NUCLEOTIDE SEQUENCE</scope>
    <source>
        <strain evidence="1">Rmic-2018</strain>
    </source>
</reference>
<reference evidence="1" key="2">
    <citation type="submission" date="2021-09" db="EMBL/GenBank/DDBJ databases">
        <authorList>
            <person name="Jia N."/>
            <person name="Wang J."/>
            <person name="Shi W."/>
            <person name="Du L."/>
            <person name="Sun Y."/>
            <person name="Zhan W."/>
            <person name="Jiang J."/>
            <person name="Wang Q."/>
            <person name="Zhang B."/>
            <person name="Ji P."/>
            <person name="Sakyi L.B."/>
            <person name="Cui X."/>
            <person name="Yuan T."/>
            <person name="Jiang B."/>
            <person name="Yang W."/>
            <person name="Lam T.T.-Y."/>
            <person name="Chang Q."/>
            <person name="Ding S."/>
            <person name="Wang X."/>
            <person name="Zhu J."/>
            <person name="Ruan X."/>
            <person name="Zhao L."/>
            <person name="Wei J."/>
            <person name="Que T."/>
            <person name="Du C."/>
            <person name="Cheng J."/>
            <person name="Dai P."/>
            <person name="Han X."/>
            <person name="Huang E."/>
            <person name="Gao Y."/>
            <person name="Liu J."/>
            <person name="Shao H."/>
            <person name="Ye R."/>
            <person name="Li L."/>
            <person name="Wei W."/>
            <person name="Wang X."/>
            <person name="Wang C."/>
            <person name="Huo Q."/>
            <person name="Li W."/>
            <person name="Guo W."/>
            <person name="Chen H."/>
            <person name="Chen S."/>
            <person name="Zhou L."/>
            <person name="Zhou L."/>
            <person name="Ni X."/>
            <person name="Tian J."/>
            <person name="Zhou Y."/>
            <person name="Sheng Y."/>
            <person name="Liu T."/>
            <person name="Pan Y."/>
            <person name="Xia L."/>
            <person name="Li J."/>
            <person name="Zhao F."/>
            <person name="Cao W."/>
        </authorList>
    </citation>
    <scope>NUCLEOTIDE SEQUENCE</scope>
    <source>
        <strain evidence="1">Rmic-2018</strain>
        <tissue evidence="1">Larvae</tissue>
    </source>
</reference>
<keyword evidence="2" id="KW-1185">Reference proteome</keyword>
<dbReference type="Proteomes" id="UP000821866">
    <property type="component" value="Chromosome 10"/>
</dbReference>
<evidence type="ECO:0000313" key="2">
    <source>
        <dbReference type="Proteomes" id="UP000821866"/>
    </source>
</evidence>
<protein>
    <submittedName>
        <fullName evidence="1">Uncharacterized protein</fullName>
    </submittedName>
</protein>
<dbReference type="EMBL" id="JABSTU010000002">
    <property type="protein sequence ID" value="KAH8037686.1"/>
    <property type="molecule type" value="Genomic_DNA"/>
</dbReference>